<keyword evidence="2" id="KW-1185">Reference proteome</keyword>
<dbReference type="EMBL" id="JACHOC010000013">
    <property type="protein sequence ID" value="MBB4625111.1"/>
    <property type="molecule type" value="Genomic_DNA"/>
</dbReference>
<comment type="caution">
    <text evidence="1">The sequence shown here is derived from an EMBL/GenBank/DDBJ whole genome shotgun (WGS) entry which is preliminary data.</text>
</comment>
<name>A0ABR6KUC0_9BACT</name>
<dbReference type="InterPro" id="IPR010131">
    <property type="entry name" value="MdtP/NodT-like"/>
</dbReference>
<dbReference type="PANTHER" id="PTHR30203:SF33">
    <property type="entry name" value="BLR4455 PROTEIN"/>
    <property type="match status" value="1"/>
</dbReference>
<organism evidence="1 2">
    <name type="scientific">Parabacteroides faecis</name>
    <dbReference type="NCBI Taxonomy" id="1217282"/>
    <lineage>
        <taxon>Bacteria</taxon>
        <taxon>Pseudomonadati</taxon>
        <taxon>Bacteroidota</taxon>
        <taxon>Bacteroidia</taxon>
        <taxon>Bacteroidales</taxon>
        <taxon>Tannerellaceae</taxon>
        <taxon>Parabacteroides</taxon>
    </lineage>
</organism>
<evidence type="ECO:0000313" key="1">
    <source>
        <dbReference type="EMBL" id="MBB4625111.1"/>
    </source>
</evidence>
<proteinExistence type="predicted"/>
<sequence length="429" mass="49750">MKTLLIGLGLSCCLLSVKGQQVSYTLDYYLESARENSPLIQDYRNQKEIEVYERQRLKALYTRSKVTLNGDYLFVPVISKDNGKTSFEWNPQDGVDYYGYDLGQSSGHFQAGVTWTQPLLGHSAYKVADEQARMNTEILNDKMHLEQHQLERVVTEQYLLCLLDSKQIAFADSVGQLLDRQAAVVRHLAESGLAKLSDLQLVTIERQSNQDMEIALRQSFYTHLMDLNMLCGIKDTAVVLLEEPALTLRLLPAASSAFMEQYRLDSLNTLMSLHSFNVQYKPQLHLFVDGGLRISEFASMQKHFGMSAGLTFSWTLYDGKQKRLMEKQARAHMNSIAFYKDNFNMQQELRRQQYLTELKTYGERCRLLQNRLAEYRQVLAGYRKEMQAGELSVIDYITVLRNRIEAEKEYILLETNRQLLINIFNYWNW</sequence>
<gene>
    <name evidence="1" type="ORF">GGQ57_005057</name>
</gene>
<evidence type="ECO:0000313" key="2">
    <source>
        <dbReference type="Proteomes" id="UP000533637"/>
    </source>
</evidence>
<accession>A0ABR6KUC0</accession>
<dbReference type="PANTHER" id="PTHR30203">
    <property type="entry name" value="OUTER MEMBRANE CATION EFFLUX PROTEIN"/>
    <property type="match status" value="1"/>
</dbReference>
<dbReference type="SUPFAM" id="SSF56954">
    <property type="entry name" value="Outer membrane efflux proteins (OEP)"/>
    <property type="match status" value="1"/>
</dbReference>
<dbReference type="Proteomes" id="UP000533637">
    <property type="component" value="Unassembled WGS sequence"/>
</dbReference>
<dbReference type="RefSeq" id="WP_183672472.1">
    <property type="nucleotide sequence ID" value="NZ_BMPB01000017.1"/>
</dbReference>
<reference evidence="1 2" key="1">
    <citation type="submission" date="2020-08" db="EMBL/GenBank/DDBJ databases">
        <title>Genomic Encyclopedia of Type Strains, Phase IV (KMG-IV): sequencing the most valuable type-strain genomes for metagenomic binning, comparative biology and taxonomic classification.</title>
        <authorList>
            <person name="Goeker M."/>
        </authorList>
    </citation>
    <scope>NUCLEOTIDE SEQUENCE [LARGE SCALE GENOMIC DNA]</scope>
    <source>
        <strain evidence="1 2">DSM 102983</strain>
    </source>
</reference>
<protein>
    <submittedName>
        <fullName evidence="1">Outer membrane protein TolC</fullName>
    </submittedName>
</protein>
<dbReference type="Gene3D" id="1.20.1600.10">
    <property type="entry name" value="Outer membrane efflux proteins (OEP)"/>
    <property type="match status" value="1"/>
</dbReference>